<evidence type="ECO:0000256" key="2">
    <source>
        <dbReference type="ARBA" id="ARBA00007862"/>
    </source>
</evidence>
<dbReference type="InterPro" id="IPR001972">
    <property type="entry name" value="Stomatin_HflK_fam"/>
</dbReference>
<dbReference type="OrthoDB" id="9812991at2"/>
<keyword evidence="4" id="KW-1133">Transmembrane helix</keyword>
<dbReference type="Pfam" id="PF01145">
    <property type="entry name" value="Band_7"/>
    <property type="match status" value="1"/>
</dbReference>
<keyword evidence="9" id="KW-0378">Hydrolase</keyword>
<evidence type="ECO:0000313" key="10">
    <source>
        <dbReference type="Proteomes" id="UP000309061"/>
    </source>
</evidence>
<evidence type="ECO:0000256" key="1">
    <source>
        <dbReference type="ARBA" id="ARBA00004167"/>
    </source>
</evidence>
<keyword evidence="10" id="KW-1185">Reference proteome</keyword>
<dbReference type="InterPro" id="IPR036013">
    <property type="entry name" value="Band_7/SPFH_dom_sf"/>
</dbReference>
<sequence>MKSLPFFVLLALLAGVVVAGGAVFTVSQTEQAIVLRLGEPVAGRGLITEPGLHFKIPFIENVVYLDSRILSAESPNLEVLASDNQRLEVDSFVRYKIADPLRFYQTVGSVIGANNQLASVLNSAVRRVLSEANQRQIVRDERADLMLKIRDQANIEAHKFGVEVIDARIRRVDLPQQISEKVYGRMQTERAREAAEYRAQGSEQAQKIRAKADREVIVLKAEAQRQADQTKGEGDAERNRIFAESFGKDPDFFAFYRSMQAYETAFKSGDTRFLIGPRSDFFRFFGAPGGQKAPAGAAASAPDEPEKKH</sequence>
<gene>
    <name evidence="9" type="primary">hflC</name>
    <name evidence="9" type="ORF">H2LOC_019315</name>
</gene>
<proteinExistence type="inferred from homology"/>
<dbReference type="SUPFAM" id="SSF117892">
    <property type="entry name" value="Band 7/SPFH domain"/>
    <property type="match status" value="1"/>
</dbReference>
<dbReference type="PIRSF" id="PIRSF005651">
    <property type="entry name" value="HflC"/>
    <property type="match status" value="1"/>
</dbReference>
<evidence type="ECO:0000256" key="7">
    <source>
        <dbReference type="SAM" id="MobiDB-lite"/>
    </source>
</evidence>
<dbReference type="Gene3D" id="3.30.479.30">
    <property type="entry name" value="Band 7 domain"/>
    <property type="match status" value="1"/>
</dbReference>
<dbReference type="Proteomes" id="UP000309061">
    <property type="component" value="Chromosome"/>
</dbReference>
<dbReference type="RefSeq" id="WP_154331730.1">
    <property type="nucleotide sequence ID" value="NZ_CP046052.1"/>
</dbReference>
<comment type="subcellular location">
    <subcellularLocation>
        <location evidence="1">Membrane</location>
        <topology evidence="1">Single-pass membrane protein</topology>
    </subcellularLocation>
</comment>
<name>A0A6B8KJ00_9HYPH</name>
<dbReference type="PANTHER" id="PTHR42911:SF1">
    <property type="entry name" value="MODULATOR OF FTSH PROTEASE HFLC"/>
    <property type="match status" value="1"/>
</dbReference>
<dbReference type="GO" id="GO:0006508">
    <property type="term" value="P:proteolysis"/>
    <property type="evidence" value="ECO:0007669"/>
    <property type="project" value="UniProtKB-KW"/>
</dbReference>
<feature type="compositionally biased region" description="Low complexity" evidence="7">
    <location>
        <begin position="290"/>
        <end position="302"/>
    </location>
</feature>
<evidence type="ECO:0000256" key="3">
    <source>
        <dbReference type="ARBA" id="ARBA00022692"/>
    </source>
</evidence>
<dbReference type="AlphaFoldDB" id="A0A6B8KJ00"/>
<reference evidence="9 10" key="1">
    <citation type="submission" date="2019-11" db="EMBL/GenBank/DDBJ databases">
        <title>The genome sequence of Methylocystis heyeri.</title>
        <authorList>
            <person name="Oshkin I.Y."/>
            <person name="Miroshnikov K."/>
            <person name="Dedysh S.N."/>
        </authorList>
    </citation>
    <scope>NUCLEOTIDE SEQUENCE [LARGE SCALE GENOMIC DNA]</scope>
    <source>
        <strain evidence="9 10">H2</strain>
    </source>
</reference>
<evidence type="ECO:0000256" key="4">
    <source>
        <dbReference type="ARBA" id="ARBA00022989"/>
    </source>
</evidence>
<keyword evidence="5" id="KW-0472">Membrane</keyword>
<keyword evidence="9" id="KW-0645">Protease</keyword>
<dbReference type="EMBL" id="CP046052">
    <property type="protein sequence ID" value="QGM47652.1"/>
    <property type="molecule type" value="Genomic_DNA"/>
</dbReference>
<comment type="similarity">
    <text evidence="2 6">Belongs to the band 7/mec-2 family. HflC subfamily.</text>
</comment>
<dbReference type="KEGG" id="mhey:H2LOC_019315"/>
<dbReference type="PANTHER" id="PTHR42911">
    <property type="entry name" value="MODULATOR OF FTSH PROTEASE HFLC"/>
    <property type="match status" value="1"/>
</dbReference>
<protein>
    <recommendedName>
        <fullName evidence="6">Protein HflC</fullName>
    </recommendedName>
</protein>
<feature type="region of interest" description="Disordered" evidence="7">
    <location>
        <begin position="286"/>
        <end position="309"/>
    </location>
</feature>
<evidence type="ECO:0000256" key="6">
    <source>
        <dbReference type="PIRNR" id="PIRNR005651"/>
    </source>
</evidence>
<dbReference type="InterPro" id="IPR001107">
    <property type="entry name" value="Band_7"/>
</dbReference>
<comment type="function">
    <text evidence="6">HflC and HflK could regulate a protease.</text>
</comment>
<evidence type="ECO:0000313" key="9">
    <source>
        <dbReference type="EMBL" id="QGM47652.1"/>
    </source>
</evidence>
<evidence type="ECO:0000259" key="8">
    <source>
        <dbReference type="SMART" id="SM00244"/>
    </source>
</evidence>
<keyword evidence="3" id="KW-0812">Transmembrane</keyword>
<evidence type="ECO:0000256" key="5">
    <source>
        <dbReference type="ARBA" id="ARBA00023136"/>
    </source>
</evidence>
<accession>A0A6B8KJ00</accession>
<feature type="domain" description="Band 7" evidence="8">
    <location>
        <begin position="21"/>
        <end position="186"/>
    </location>
</feature>
<dbReference type="InterPro" id="IPR010200">
    <property type="entry name" value="HflC"/>
</dbReference>
<dbReference type="SMART" id="SM00244">
    <property type="entry name" value="PHB"/>
    <property type="match status" value="1"/>
</dbReference>
<dbReference type="NCBIfam" id="TIGR01932">
    <property type="entry name" value="hflC"/>
    <property type="match status" value="1"/>
</dbReference>
<dbReference type="GO" id="GO:0008233">
    <property type="term" value="F:peptidase activity"/>
    <property type="evidence" value="ECO:0007669"/>
    <property type="project" value="UniProtKB-KW"/>
</dbReference>
<dbReference type="CDD" id="cd03405">
    <property type="entry name" value="SPFH_HflC"/>
    <property type="match status" value="1"/>
</dbReference>
<dbReference type="PRINTS" id="PR00721">
    <property type="entry name" value="STOMATIN"/>
</dbReference>
<dbReference type="GO" id="GO:0016020">
    <property type="term" value="C:membrane"/>
    <property type="evidence" value="ECO:0007669"/>
    <property type="project" value="UniProtKB-SubCell"/>
</dbReference>
<organism evidence="9 10">
    <name type="scientific">Methylocystis heyeri</name>
    <dbReference type="NCBI Taxonomy" id="391905"/>
    <lineage>
        <taxon>Bacteria</taxon>
        <taxon>Pseudomonadati</taxon>
        <taxon>Pseudomonadota</taxon>
        <taxon>Alphaproteobacteria</taxon>
        <taxon>Hyphomicrobiales</taxon>
        <taxon>Methylocystaceae</taxon>
        <taxon>Methylocystis</taxon>
    </lineage>
</organism>